<dbReference type="GO" id="GO:0016874">
    <property type="term" value="F:ligase activity"/>
    <property type="evidence" value="ECO:0007669"/>
    <property type="project" value="UniProtKB-KW"/>
</dbReference>
<dbReference type="InterPro" id="IPR012340">
    <property type="entry name" value="NA-bd_OB-fold"/>
</dbReference>
<evidence type="ECO:0000256" key="5">
    <source>
        <dbReference type="ARBA" id="ARBA00023204"/>
    </source>
</evidence>
<dbReference type="RefSeq" id="YP_010675257.1">
    <property type="nucleotide sequence ID" value="NC_071001.1"/>
</dbReference>
<dbReference type="Pfam" id="PF14743">
    <property type="entry name" value="DNA_ligase_OB_2"/>
    <property type="match status" value="1"/>
</dbReference>
<feature type="domain" description="DNA ligase OB-like" evidence="6">
    <location>
        <begin position="234"/>
        <end position="301"/>
    </location>
</feature>
<dbReference type="Gene3D" id="3.30.470.30">
    <property type="entry name" value="DNA ligase/mRNA capping enzyme"/>
    <property type="match status" value="1"/>
</dbReference>
<keyword evidence="2" id="KW-0436">Ligase</keyword>
<dbReference type="Gene3D" id="3.30.1490.70">
    <property type="match status" value="1"/>
</dbReference>
<evidence type="ECO:0000256" key="3">
    <source>
        <dbReference type="ARBA" id="ARBA00022705"/>
    </source>
</evidence>
<accession>A0A7S9XH94</accession>
<reference evidence="7 8" key="1">
    <citation type="submission" date="2020-10" db="EMBL/GenBank/DDBJ databases">
        <title>Novel bacteriophages targeting Providencia spp. as potential agents for phage therapy.</title>
        <authorList>
            <person name="Rakov C."/>
            <person name="Alkalay-Oren S."/>
            <person name="Coppenhagen-Glazer S."/>
            <person name="Hazan R."/>
        </authorList>
    </citation>
    <scope>NUCLEOTIDE SEQUENCE [LARGE SCALE GENOMIC DNA]</scope>
</reference>
<dbReference type="InterPro" id="IPR029319">
    <property type="entry name" value="DNA_ligase_OB"/>
</dbReference>
<evidence type="ECO:0000313" key="7">
    <source>
        <dbReference type="EMBL" id="QPI18470.1"/>
    </source>
</evidence>
<keyword evidence="8" id="KW-1185">Reference proteome</keyword>
<dbReference type="PANTHER" id="PTHR47810">
    <property type="entry name" value="DNA LIGASE"/>
    <property type="match status" value="1"/>
</dbReference>
<dbReference type="EMBL" id="MW057861">
    <property type="protein sequence ID" value="QPI18470.1"/>
    <property type="molecule type" value="Genomic_DNA"/>
</dbReference>
<keyword evidence="5" id="KW-0234">DNA repair</keyword>
<dbReference type="GO" id="GO:0006281">
    <property type="term" value="P:DNA repair"/>
    <property type="evidence" value="ECO:0007669"/>
    <property type="project" value="UniProtKB-KW"/>
</dbReference>
<dbReference type="Proteomes" id="UP000594422">
    <property type="component" value="Segment"/>
</dbReference>
<evidence type="ECO:0000313" key="8">
    <source>
        <dbReference type="Proteomes" id="UP000594422"/>
    </source>
</evidence>
<comment type="similarity">
    <text evidence="1">Belongs to the ATP-dependent DNA ligase family.</text>
</comment>
<dbReference type="GO" id="GO:0006260">
    <property type="term" value="P:DNA replication"/>
    <property type="evidence" value="ECO:0007669"/>
    <property type="project" value="UniProtKB-KW"/>
</dbReference>
<dbReference type="SUPFAM" id="SSF56091">
    <property type="entry name" value="DNA ligase/mRNA capping enzyme, catalytic domain"/>
    <property type="match status" value="1"/>
</dbReference>
<keyword evidence="4" id="KW-0227">DNA damage</keyword>
<keyword evidence="3" id="KW-0235">DNA replication</keyword>
<dbReference type="KEGG" id="vg:77951580"/>
<dbReference type="GeneID" id="77951580"/>
<dbReference type="InterPro" id="IPR050326">
    <property type="entry name" value="NAD_dep_DNA_ligaseB"/>
</dbReference>
<evidence type="ECO:0000256" key="2">
    <source>
        <dbReference type="ARBA" id="ARBA00022598"/>
    </source>
</evidence>
<evidence type="ECO:0000256" key="1">
    <source>
        <dbReference type="ARBA" id="ARBA00007572"/>
    </source>
</evidence>
<dbReference type="SUPFAM" id="SSF50249">
    <property type="entry name" value="Nucleic acid-binding proteins"/>
    <property type="match status" value="1"/>
</dbReference>
<proteinExistence type="inferred from homology"/>
<organism evidence="7 8">
    <name type="scientific">Providencia phage PSTCR7</name>
    <dbReference type="NCBI Taxonomy" id="2783549"/>
    <lineage>
        <taxon>Viruses</taxon>
        <taxon>Duplodnaviria</taxon>
        <taxon>Heunggongvirae</taxon>
        <taxon>Uroviricota</taxon>
        <taxon>Caudoviricetes</taxon>
        <taxon>Craquatrovirus</taxon>
        <taxon>Craquatrovirus PSTCR7</taxon>
    </lineage>
</organism>
<protein>
    <recommendedName>
        <fullName evidence="6">DNA ligase OB-like domain-containing protein</fullName>
    </recommendedName>
</protein>
<dbReference type="Gene3D" id="2.40.50.140">
    <property type="entry name" value="Nucleic acid-binding proteins"/>
    <property type="match status" value="1"/>
</dbReference>
<dbReference type="PANTHER" id="PTHR47810:SF1">
    <property type="entry name" value="DNA LIGASE B"/>
    <property type="match status" value="1"/>
</dbReference>
<evidence type="ECO:0000256" key="4">
    <source>
        <dbReference type="ARBA" id="ARBA00022763"/>
    </source>
</evidence>
<evidence type="ECO:0000259" key="6">
    <source>
        <dbReference type="Pfam" id="PF14743"/>
    </source>
</evidence>
<sequence length="309" mass="35421">MKQQAHFKPFLACDIDLKKARFPLMSMPKIDGVRGLNIHGSLVGRTLRPLDNLFSNERFGRPEYIGFDGELTLGDDLTRSDLCRITSSALSTIQGNPEIYWNVFDLCALTVANKSYIERYAMMRDFIATQHEQGKFEYIKVVPYVMVYNEIEFLEQDMIWCDMGYEGSIGRDPSATYKHGRSTPLQCGYVRYKTFVQEDALVLSINEGQTNENELVEDRLGYAKRSSHMDNMVPNGMVGSLQCRDIKTGNIITVSAGKMTAEERRDYFQNPYKIVNQIISYKHFPKGVKDKPRFPTFVNIRNPSDIVKD</sequence>
<name>A0A7S9XH94_9CAUD</name>